<evidence type="ECO:0000256" key="6">
    <source>
        <dbReference type="SAM" id="Phobius"/>
    </source>
</evidence>
<evidence type="ECO:0000256" key="2">
    <source>
        <dbReference type="ARBA" id="ARBA00022475"/>
    </source>
</evidence>
<feature type="transmembrane region" description="Helical" evidence="6">
    <location>
        <begin position="282"/>
        <end position="302"/>
    </location>
</feature>
<gene>
    <name evidence="7" type="ORF">JOE66_000509</name>
</gene>
<proteinExistence type="predicted"/>
<feature type="transmembrane region" description="Helical" evidence="6">
    <location>
        <begin position="12"/>
        <end position="29"/>
    </location>
</feature>
<dbReference type="Proteomes" id="UP000776164">
    <property type="component" value="Unassembled WGS sequence"/>
</dbReference>
<evidence type="ECO:0000256" key="5">
    <source>
        <dbReference type="ARBA" id="ARBA00023136"/>
    </source>
</evidence>
<comment type="subcellular location">
    <subcellularLocation>
        <location evidence="1">Cell membrane</location>
        <topology evidence="1">Multi-pass membrane protein</topology>
    </subcellularLocation>
</comment>
<dbReference type="RefSeq" id="WP_205106566.1">
    <property type="nucleotide sequence ID" value="NZ_BAAAHT010000018.1"/>
</dbReference>
<evidence type="ECO:0000256" key="3">
    <source>
        <dbReference type="ARBA" id="ARBA00022692"/>
    </source>
</evidence>
<feature type="transmembrane region" description="Helical" evidence="6">
    <location>
        <begin position="112"/>
        <end position="136"/>
    </location>
</feature>
<reference evidence="7 8" key="1">
    <citation type="submission" date="2021-01" db="EMBL/GenBank/DDBJ databases">
        <title>Sequencing the genomes of 1000 actinobacteria strains.</title>
        <authorList>
            <person name="Klenk H.-P."/>
        </authorList>
    </citation>
    <scope>NUCLEOTIDE SEQUENCE [LARGE SCALE GENOMIC DNA]</scope>
    <source>
        <strain evidence="7 8">DSM 13057</strain>
    </source>
</reference>
<keyword evidence="8" id="KW-1185">Reference proteome</keyword>
<dbReference type="CDD" id="cd06579">
    <property type="entry name" value="TM_PBP1_transp_AraH_like"/>
    <property type="match status" value="1"/>
</dbReference>
<feature type="transmembrane region" description="Helical" evidence="6">
    <location>
        <begin position="231"/>
        <end position="250"/>
    </location>
</feature>
<dbReference type="PANTHER" id="PTHR32196">
    <property type="entry name" value="ABC TRANSPORTER PERMEASE PROTEIN YPHD-RELATED-RELATED"/>
    <property type="match status" value="1"/>
</dbReference>
<protein>
    <submittedName>
        <fullName evidence="7">Ribose transport system permease protein</fullName>
    </submittedName>
</protein>
<sequence>MNPVFSWFKRYLLQFVVLIAVIISMYALYPNFHVEASLERLIPLGVIAAGLAVTMIAGEFDLSIASMAALAGALTVVFSGLGLIVAVVIAIIGCTLLGMLQGWAIAKLGINSLVFTVGTLILIRGLTWLVCGGLAISVDDIFASDIFQVKFLFLSPLSASALVVIIGLGIFLARTRWGRELYALGSSRHEAIAAGVNYKRGMIVAFGISAGCGAVGGALTSALSGSAAPDALESMLVTGLAAVLVGGISLSGGRGTMVNVFLGFAIIAVLASGLAGMGSKAFVSQLFTGIFLLAIVLIDYGIRRISEQNKRGRQRKLAEVTA</sequence>
<feature type="transmembrane region" description="Helical" evidence="6">
    <location>
        <begin position="70"/>
        <end position="100"/>
    </location>
</feature>
<feature type="transmembrane region" description="Helical" evidence="6">
    <location>
        <begin position="151"/>
        <end position="173"/>
    </location>
</feature>
<keyword evidence="4 6" id="KW-1133">Transmembrane helix</keyword>
<keyword evidence="5 6" id="KW-0472">Membrane</keyword>
<dbReference type="EMBL" id="JAFBBU010000001">
    <property type="protein sequence ID" value="MBM7470875.1"/>
    <property type="molecule type" value="Genomic_DNA"/>
</dbReference>
<organism evidence="7 8">
    <name type="scientific">Subtercola frigoramans</name>
    <dbReference type="NCBI Taxonomy" id="120298"/>
    <lineage>
        <taxon>Bacteria</taxon>
        <taxon>Bacillati</taxon>
        <taxon>Actinomycetota</taxon>
        <taxon>Actinomycetes</taxon>
        <taxon>Micrococcales</taxon>
        <taxon>Microbacteriaceae</taxon>
        <taxon>Subtercola</taxon>
    </lineage>
</organism>
<comment type="caution">
    <text evidence="7">The sequence shown here is derived from an EMBL/GenBank/DDBJ whole genome shotgun (WGS) entry which is preliminary data.</text>
</comment>
<name>A0ABS2L1B9_9MICO</name>
<accession>A0ABS2L1B9</accession>
<dbReference type="InterPro" id="IPR001851">
    <property type="entry name" value="ABC_transp_permease"/>
</dbReference>
<evidence type="ECO:0000313" key="7">
    <source>
        <dbReference type="EMBL" id="MBM7470875.1"/>
    </source>
</evidence>
<evidence type="ECO:0000256" key="1">
    <source>
        <dbReference type="ARBA" id="ARBA00004651"/>
    </source>
</evidence>
<keyword evidence="2" id="KW-1003">Cell membrane</keyword>
<feature type="transmembrane region" description="Helical" evidence="6">
    <location>
        <begin position="203"/>
        <end position="225"/>
    </location>
</feature>
<dbReference type="Pfam" id="PF02653">
    <property type="entry name" value="BPD_transp_2"/>
    <property type="match status" value="1"/>
</dbReference>
<evidence type="ECO:0000256" key="4">
    <source>
        <dbReference type="ARBA" id="ARBA00022989"/>
    </source>
</evidence>
<evidence type="ECO:0000313" key="8">
    <source>
        <dbReference type="Proteomes" id="UP000776164"/>
    </source>
</evidence>
<feature type="transmembrane region" description="Helical" evidence="6">
    <location>
        <begin position="257"/>
        <end position="276"/>
    </location>
</feature>
<keyword evidence="3 6" id="KW-0812">Transmembrane</keyword>
<feature type="transmembrane region" description="Helical" evidence="6">
    <location>
        <begin position="41"/>
        <end position="58"/>
    </location>
</feature>